<reference evidence="4" key="1">
    <citation type="submission" date="2023-01" db="EMBL/GenBank/DDBJ databases">
        <title>Genome assembly of the deep-sea coral Lophelia pertusa.</title>
        <authorList>
            <person name="Herrera S."/>
            <person name="Cordes E."/>
        </authorList>
    </citation>
    <scope>NUCLEOTIDE SEQUENCE</scope>
    <source>
        <strain evidence="4">USNM1676648</strain>
        <tissue evidence="4">Polyp</tissue>
    </source>
</reference>
<dbReference type="PANTHER" id="PTHR45638:SF19">
    <property type="entry name" value="CYCLIC NUCLEOTIDE-BINDING DOMAIN-CONTAINING PROTEIN"/>
    <property type="match status" value="1"/>
</dbReference>
<accession>A0A9W9Z2I6</accession>
<comment type="caution">
    <text evidence="4">The sequence shown here is derived from an EMBL/GenBank/DDBJ whole genome shotgun (WGS) entry which is preliminary data.</text>
</comment>
<proteinExistence type="predicted"/>
<dbReference type="InterPro" id="IPR018490">
    <property type="entry name" value="cNMP-bd_dom_sf"/>
</dbReference>
<dbReference type="PANTHER" id="PTHR45638">
    <property type="entry name" value="CYCLIC NUCLEOTIDE-GATED CATION CHANNEL SUBUNIT A"/>
    <property type="match status" value="1"/>
</dbReference>
<dbReference type="AlphaFoldDB" id="A0A9W9Z2I6"/>
<sequence>MTAVQEFMAEQNLSRTLMARTDSYLAMLWRVHRGEAIPGGKRLIEDMPLSLQQDVTYEETKDYLEKVPIFMETDASFLRELSLKTTSYLFSPGDFIVYAGDMGREMYCVRRGLVEVIGDDDFTVVATLGPGAYFGEIGLIFGENRLATVKAKTYCEILMLTKPELDEVLANFPIVARQIYEAGVNNEHLRDVRKAALESTKAAVRRLSIKYAQESSSARASRTSHKSKKNKKTSGRVSPEMRYTTVFKQFSRRGTSADFG</sequence>
<dbReference type="Proteomes" id="UP001163046">
    <property type="component" value="Unassembled WGS sequence"/>
</dbReference>
<evidence type="ECO:0000256" key="2">
    <source>
        <dbReference type="SAM" id="MobiDB-lite"/>
    </source>
</evidence>
<dbReference type="EMBL" id="MU826836">
    <property type="protein sequence ID" value="KAJ7372503.1"/>
    <property type="molecule type" value="Genomic_DNA"/>
</dbReference>
<dbReference type="Gene3D" id="1.10.287.630">
    <property type="entry name" value="Helix hairpin bin"/>
    <property type="match status" value="1"/>
</dbReference>
<dbReference type="InterPro" id="IPR050866">
    <property type="entry name" value="CNG_cation_channel"/>
</dbReference>
<keyword evidence="1" id="KW-0406">Ion transport</keyword>
<evidence type="ECO:0000313" key="4">
    <source>
        <dbReference type="EMBL" id="KAJ7372503.1"/>
    </source>
</evidence>
<dbReference type="InterPro" id="IPR014710">
    <property type="entry name" value="RmlC-like_jellyroll"/>
</dbReference>
<dbReference type="GO" id="GO:0005249">
    <property type="term" value="F:voltage-gated potassium channel activity"/>
    <property type="evidence" value="ECO:0007669"/>
    <property type="project" value="TreeGrafter"/>
</dbReference>
<protein>
    <recommendedName>
        <fullName evidence="3">Cyclic nucleotide-binding domain-containing protein</fullName>
    </recommendedName>
</protein>
<keyword evidence="5" id="KW-1185">Reference proteome</keyword>
<keyword evidence="1" id="KW-0407">Ion channel</keyword>
<dbReference type="SMART" id="SM00100">
    <property type="entry name" value="cNMP"/>
    <property type="match status" value="1"/>
</dbReference>
<feature type="domain" description="Cyclic nucleotide-binding" evidence="3">
    <location>
        <begin position="69"/>
        <end position="186"/>
    </location>
</feature>
<evidence type="ECO:0000259" key="3">
    <source>
        <dbReference type="PROSITE" id="PS50042"/>
    </source>
</evidence>
<gene>
    <name evidence="4" type="ORF">OS493_019012</name>
</gene>
<feature type="region of interest" description="Disordered" evidence="2">
    <location>
        <begin position="215"/>
        <end position="238"/>
    </location>
</feature>
<feature type="compositionally biased region" description="Basic residues" evidence="2">
    <location>
        <begin position="222"/>
        <end position="234"/>
    </location>
</feature>
<evidence type="ECO:0000256" key="1">
    <source>
        <dbReference type="ARBA" id="ARBA00023286"/>
    </source>
</evidence>
<dbReference type="Pfam" id="PF00027">
    <property type="entry name" value="cNMP_binding"/>
    <property type="match status" value="1"/>
</dbReference>
<dbReference type="Gene3D" id="2.60.120.10">
    <property type="entry name" value="Jelly Rolls"/>
    <property type="match status" value="1"/>
</dbReference>
<dbReference type="PROSITE" id="PS50042">
    <property type="entry name" value="CNMP_BINDING_3"/>
    <property type="match status" value="1"/>
</dbReference>
<dbReference type="CDD" id="cd00038">
    <property type="entry name" value="CAP_ED"/>
    <property type="match status" value="1"/>
</dbReference>
<dbReference type="InterPro" id="IPR000595">
    <property type="entry name" value="cNMP-bd_dom"/>
</dbReference>
<evidence type="ECO:0000313" key="5">
    <source>
        <dbReference type="Proteomes" id="UP001163046"/>
    </source>
</evidence>
<dbReference type="OrthoDB" id="415460at2759"/>
<dbReference type="FunFam" id="2.60.120.10:FF:000057">
    <property type="entry name" value="Cyclic nucleotide-binding domain protein"/>
    <property type="match status" value="1"/>
</dbReference>
<keyword evidence="1" id="KW-0813">Transport</keyword>
<dbReference type="GO" id="GO:0044877">
    <property type="term" value="F:protein-containing complex binding"/>
    <property type="evidence" value="ECO:0007669"/>
    <property type="project" value="TreeGrafter"/>
</dbReference>
<organism evidence="4 5">
    <name type="scientific">Desmophyllum pertusum</name>
    <dbReference type="NCBI Taxonomy" id="174260"/>
    <lineage>
        <taxon>Eukaryota</taxon>
        <taxon>Metazoa</taxon>
        <taxon>Cnidaria</taxon>
        <taxon>Anthozoa</taxon>
        <taxon>Hexacorallia</taxon>
        <taxon>Scleractinia</taxon>
        <taxon>Caryophylliina</taxon>
        <taxon>Caryophylliidae</taxon>
        <taxon>Desmophyllum</taxon>
    </lineage>
</organism>
<keyword evidence="1" id="KW-1071">Ligand-gated ion channel</keyword>
<dbReference type="GO" id="GO:0005221">
    <property type="term" value="F:intracellularly cyclic nucleotide-activated monoatomic cation channel activity"/>
    <property type="evidence" value="ECO:0007669"/>
    <property type="project" value="InterPro"/>
</dbReference>
<dbReference type="SUPFAM" id="SSF51206">
    <property type="entry name" value="cAMP-binding domain-like"/>
    <property type="match status" value="1"/>
</dbReference>
<name>A0A9W9Z2I6_9CNID</name>